<reference evidence="11" key="1">
    <citation type="submission" date="2020-05" db="EMBL/GenBank/DDBJ databases">
        <title>Frigoriglobus tundricola gen. nov., sp. nov., a psychrotolerant cellulolytic planctomycete of the family Gemmataceae with two divergent copies of 16S rRNA gene.</title>
        <authorList>
            <person name="Kulichevskaya I.S."/>
            <person name="Ivanova A.A."/>
            <person name="Naumoff D.G."/>
            <person name="Beletsky A.V."/>
            <person name="Rijpstra W.I.C."/>
            <person name="Sinninghe Damste J.S."/>
            <person name="Mardanov A.V."/>
            <person name="Ravin N.V."/>
            <person name="Dedysh S.N."/>
        </authorList>
    </citation>
    <scope>NUCLEOTIDE SEQUENCE [LARGE SCALE GENOMIC DNA]</scope>
    <source>
        <strain evidence="11">PL17</strain>
    </source>
</reference>
<dbReference type="GO" id="GO:0071978">
    <property type="term" value="P:bacterial-type flagellum-dependent swarming motility"/>
    <property type="evidence" value="ECO:0007669"/>
    <property type="project" value="TreeGrafter"/>
</dbReference>
<comment type="subcellular location">
    <subcellularLocation>
        <location evidence="1 5">Bacterial flagellum basal body</location>
    </subcellularLocation>
</comment>
<dbReference type="KEGG" id="ftj:FTUN_1901"/>
<feature type="domain" description="Flagellar basal body rod protein N-terminal" evidence="6">
    <location>
        <begin position="7"/>
        <end position="36"/>
    </location>
</feature>
<dbReference type="GO" id="GO:0009425">
    <property type="term" value="C:bacterial-type flagellum basal body"/>
    <property type="evidence" value="ECO:0007669"/>
    <property type="project" value="UniProtKB-SubCell"/>
</dbReference>
<dbReference type="InterPro" id="IPR037925">
    <property type="entry name" value="FlgE/F/G-like"/>
</dbReference>
<dbReference type="PROSITE" id="PS00588">
    <property type="entry name" value="FLAGELLA_BB_ROD"/>
    <property type="match status" value="1"/>
</dbReference>
<evidence type="ECO:0000256" key="4">
    <source>
        <dbReference type="ARBA" id="ARBA00023143"/>
    </source>
</evidence>
<proteinExistence type="inferred from homology"/>
<dbReference type="Pfam" id="PF06429">
    <property type="entry name" value="Flg_bbr_C"/>
    <property type="match status" value="1"/>
</dbReference>
<dbReference type="InterPro" id="IPR001444">
    <property type="entry name" value="Flag_bb_rod_N"/>
</dbReference>
<dbReference type="AlphaFoldDB" id="A0A6M5YMA8"/>
<dbReference type="EMBL" id="CP053452">
    <property type="protein sequence ID" value="QJW94381.1"/>
    <property type="molecule type" value="Genomic_DNA"/>
</dbReference>
<dbReference type="InterPro" id="IPR020013">
    <property type="entry name" value="Flagellar_FlgE/F/G"/>
</dbReference>
<evidence type="ECO:0000256" key="2">
    <source>
        <dbReference type="ARBA" id="ARBA00009677"/>
    </source>
</evidence>
<dbReference type="RefSeq" id="WP_171470394.1">
    <property type="nucleotide sequence ID" value="NZ_CP053452.2"/>
</dbReference>
<evidence type="ECO:0000256" key="1">
    <source>
        <dbReference type="ARBA" id="ARBA00004117"/>
    </source>
</evidence>
<keyword evidence="10" id="KW-0966">Cell projection</keyword>
<evidence type="ECO:0000313" key="10">
    <source>
        <dbReference type="EMBL" id="QJW94381.1"/>
    </source>
</evidence>
<keyword evidence="10" id="KW-0282">Flagellum</keyword>
<protein>
    <recommendedName>
        <fullName evidence="3 5">Flagellar hook protein FlgE</fullName>
    </recommendedName>
</protein>
<dbReference type="NCBIfam" id="TIGR03506">
    <property type="entry name" value="FlgEFG_subfam"/>
    <property type="match status" value="1"/>
</dbReference>
<dbReference type="InterPro" id="IPR011491">
    <property type="entry name" value="FlgE_D2"/>
</dbReference>
<evidence type="ECO:0000259" key="9">
    <source>
        <dbReference type="Pfam" id="PF22692"/>
    </source>
</evidence>
<name>A0A6M5YMA8_9BACT</name>
<dbReference type="InterPro" id="IPR010930">
    <property type="entry name" value="Flg_bb/hook_C_dom"/>
</dbReference>
<keyword evidence="10" id="KW-0969">Cilium</keyword>
<dbReference type="PANTHER" id="PTHR30435:SF1">
    <property type="entry name" value="FLAGELLAR HOOK PROTEIN FLGE"/>
    <property type="match status" value="1"/>
</dbReference>
<dbReference type="Pfam" id="PF00460">
    <property type="entry name" value="Flg_bb_rod"/>
    <property type="match status" value="1"/>
</dbReference>
<dbReference type="GO" id="GO:0005829">
    <property type="term" value="C:cytosol"/>
    <property type="evidence" value="ECO:0007669"/>
    <property type="project" value="TreeGrafter"/>
</dbReference>
<dbReference type="SUPFAM" id="SSF117143">
    <property type="entry name" value="Flagellar hook protein flgE"/>
    <property type="match status" value="1"/>
</dbReference>
<keyword evidence="11" id="KW-1185">Reference proteome</keyword>
<dbReference type="GO" id="GO:0009424">
    <property type="term" value="C:bacterial-type flagellum hook"/>
    <property type="evidence" value="ECO:0007669"/>
    <property type="project" value="TreeGrafter"/>
</dbReference>
<keyword evidence="4 5" id="KW-0975">Bacterial flagellum</keyword>
<dbReference type="InterPro" id="IPR053967">
    <property type="entry name" value="LlgE_F_G-like_D1"/>
</dbReference>
<feature type="domain" description="Flagellar hook protein FlgE/F/G-like D1" evidence="9">
    <location>
        <begin position="96"/>
        <end position="164"/>
    </location>
</feature>
<sequence>MSLAALMTGTSGLTASSFDLDVVGNNLANLNTTGFKAQAASFQDTIYQTFNAGSAPTATLGGTNPSQQGSGVQVGAINNSFSQGTITPTGQPLDAAISGNGFFVVNNGQSAAYTRAGSFSVDANGYLVDPNTGDRLQRNGTVGEATGTTPGFQVAGNNDIKVPYGAGLPGTATANVNYQGNLDSTKAVGTSTTTSIQVYDSQSTAHALNVTFTKTASNTYTVTGTTDNGTVAIPATPVTFDSSGLLVSPATLTATLSGFTDGATNQTVTLNLGTPGQATGLTQFGGTGNANAVTQDGTGYGTLTSVSIDSTGTIQGSFSNGATAPIAQLAIAAFNNVSGLTRTGNNYFSATASSGQALVGTAGSGGNGIIEGGSLEGSNVDISTEFSRLIIAERGFQVNAQTITAADNTLQTLTNIIR</sequence>
<gene>
    <name evidence="10" type="ORF">FTUN_1901</name>
</gene>
<comment type="function">
    <text evidence="5">A flexible structure which links the flagellar filament to the drive apparatus in the basal body.</text>
</comment>
<dbReference type="Pfam" id="PF22692">
    <property type="entry name" value="LlgE_F_G_D1"/>
    <property type="match status" value="1"/>
</dbReference>
<evidence type="ECO:0000313" key="11">
    <source>
        <dbReference type="Proteomes" id="UP000503447"/>
    </source>
</evidence>
<comment type="similarity">
    <text evidence="2 5">Belongs to the flagella basal body rod proteins family.</text>
</comment>
<dbReference type="InterPro" id="IPR019776">
    <property type="entry name" value="Flagellar_basal_body_rod_CS"/>
</dbReference>
<evidence type="ECO:0000259" key="7">
    <source>
        <dbReference type="Pfam" id="PF06429"/>
    </source>
</evidence>
<feature type="domain" description="Flagellar hook protein FlgE D2" evidence="8">
    <location>
        <begin position="181"/>
        <end position="297"/>
    </location>
</feature>
<evidence type="ECO:0000256" key="5">
    <source>
        <dbReference type="RuleBase" id="RU362116"/>
    </source>
</evidence>
<dbReference type="Gene3D" id="2.60.98.20">
    <property type="entry name" value="Flagellar hook protein FlgE"/>
    <property type="match status" value="1"/>
</dbReference>
<accession>A0A6M5YMA8</accession>
<dbReference type="InterPro" id="IPR037058">
    <property type="entry name" value="Falgellar_hook_FlgE_sf"/>
</dbReference>
<evidence type="ECO:0000259" key="6">
    <source>
        <dbReference type="Pfam" id="PF00460"/>
    </source>
</evidence>
<evidence type="ECO:0000259" key="8">
    <source>
        <dbReference type="Pfam" id="PF07559"/>
    </source>
</evidence>
<evidence type="ECO:0000256" key="3">
    <source>
        <dbReference type="ARBA" id="ARBA00019015"/>
    </source>
</evidence>
<feature type="domain" description="Flagellar basal-body/hook protein C-terminal" evidence="7">
    <location>
        <begin position="373"/>
        <end position="416"/>
    </location>
</feature>
<dbReference type="PANTHER" id="PTHR30435">
    <property type="entry name" value="FLAGELLAR PROTEIN"/>
    <property type="match status" value="1"/>
</dbReference>
<dbReference type="Pfam" id="PF07559">
    <property type="entry name" value="FlgE_D2"/>
    <property type="match status" value="1"/>
</dbReference>
<organism evidence="10 11">
    <name type="scientific">Frigoriglobus tundricola</name>
    <dbReference type="NCBI Taxonomy" id="2774151"/>
    <lineage>
        <taxon>Bacteria</taxon>
        <taxon>Pseudomonadati</taxon>
        <taxon>Planctomycetota</taxon>
        <taxon>Planctomycetia</taxon>
        <taxon>Gemmatales</taxon>
        <taxon>Gemmataceae</taxon>
        <taxon>Frigoriglobus</taxon>
    </lineage>
</organism>
<dbReference type="Proteomes" id="UP000503447">
    <property type="component" value="Chromosome"/>
</dbReference>